<feature type="transmembrane region" description="Helical" evidence="1">
    <location>
        <begin position="152"/>
        <end position="174"/>
    </location>
</feature>
<dbReference type="PANTHER" id="PTHR33269">
    <property type="entry name" value="NADH-UBIQUINONE OXIDOREDUCTASE CHAIN 6"/>
    <property type="match status" value="1"/>
</dbReference>
<keyword evidence="1" id="KW-0520">NAD</keyword>
<keyword evidence="1" id="KW-0813">Transport</keyword>
<dbReference type="Pfam" id="PF00499">
    <property type="entry name" value="Oxidored_q3"/>
    <property type="match status" value="1"/>
</dbReference>
<keyword evidence="1" id="KW-0472">Membrane</keyword>
<geneLocation type="mitochondrion" evidence="2"/>
<dbReference type="AlphaFoldDB" id="A0A6C0X6A6"/>
<keyword evidence="1" id="KW-0830">Ubiquinone</keyword>
<keyword evidence="1" id="KW-0679">Respiratory chain</keyword>
<accession>A0A6C0X6A6</accession>
<dbReference type="GO" id="GO:0031966">
    <property type="term" value="C:mitochondrial membrane"/>
    <property type="evidence" value="ECO:0007669"/>
    <property type="project" value="UniProtKB-SubCell"/>
</dbReference>
<feature type="transmembrane region" description="Helical" evidence="1">
    <location>
        <begin position="6"/>
        <end position="23"/>
    </location>
</feature>
<keyword evidence="1" id="KW-1133">Transmembrane helix</keyword>
<gene>
    <name evidence="2" type="primary">nad6</name>
</gene>
<dbReference type="PROSITE" id="PS51257">
    <property type="entry name" value="PROKAR_LIPOPROTEIN"/>
    <property type="match status" value="1"/>
</dbReference>
<evidence type="ECO:0000313" key="2">
    <source>
        <dbReference type="EMBL" id="QIC54963.1"/>
    </source>
</evidence>
<keyword evidence="1" id="KW-0249">Electron transport</keyword>
<keyword evidence="1" id="KW-0812">Transmembrane</keyword>
<sequence length="201" mass="23175">MELKFFYIFSILALLSAGCVIIAKNPIHSILFLVFVFFFVSGLLILLNVEFLAMLLIIVYVGAVAVLFLFVIMMLNVKIYSTYENISRYLPIGFVLSLVFLFEFYLIIKKDLIAYDLLGFDLLNNLVGWLGTIVFTSNTTAIGTILYTYYSFYFILCGYILLISMIGAIILTLFRRGDLRRQEVYKQVKTNFRNSVNFSKR</sequence>
<comment type="subcellular location">
    <subcellularLocation>
        <location evidence="1">Mitochondrion membrane</location>
        <topology evidence="1">Multi-pass membrane protein</topology>
    </subcellularLocation>
</comment>
<organism evidence="2">
    <name type="scientific">Baffinella frigidus</name>
    <dbReference type="NCBI Taxonomy" id="2571260"/>
    <lineage>
        <taxon>Eukaryota</taxon>
        <taxon>Cryptophyceae</taxon>
        <taxon>Cryptomonadales</taxon>
        <taxon>Baffinellaceae</taxon>
        <taxon>Baffinella</taxon>
    </lineage>
</organism>
<dbReference type="InterPro" id="IPR042106">
    <property type="entry name" value="Nuo/plastoQ_OxRdtase_6_NuoJ"/>
</dbReference>
<dbReference type="InterPro" id="IPR001457">
    <property type="entry name" value="NADH_UbQ/plastoQ_OxRdtase_su6"/>
</dbReference>
<comment type="function">
    <text evidence="1">Core subunit of the mitochondrial membrane respiratory chain NADH dehydrogenase (Complex I) which catalyzes electron transfer from NADH through the respiratory chain, using ubiquinone as an electron acceptor. Essential for the catalytic activity and assembly of complex I.</text>
</comment>
<feature type="transmembrane region" description="Helical" evidence="1">
    <location>
        <begin position="30"/>
        <end position="47"/>
    </location>
</feature>
<comment type="catalytic activity">
    <reaction evidence="1">
        <text>a ubiquinone + NADH + 5 H(+)(in) = a ubiquinol + NAD(+) + 4 H(+)(out)</text>
        <dbReference type="Rhea" id="RHEA:29091"/>
        <dbReference type="Rhea" id="RHEA-COMP:9565"/>
        <dbReference type="Rhea" id="RHEA-COMP:9566"/>
        <dbReference type="ChEBI" id="CHEBI:15378"/>
        <dbReference type="ChEBI" id="CHEBI:16389"/>
        <dbReference type="ChEBI" id="CHEBI:17976"/>
        <dbReference type="ChEBI" id="CHEBI:57540"/>
        <dbReference type="ChEBI" id="CHEBI:57945"/>
        <dbReference type="EC" id="7.1.1.2"/>
    </reaction>
</comment>
<comment type="similarity">
    <text evidence="1">Belongs to the complex I subunit 6 family.</text>
</comment>
<dbReference type="GO" id="GO:0008137">
    <property type="term" value="F:NADH dehydrogenase (ubiquinone) activity"/>
    <property type="evidence" value="ECO:0007669"/>
    <property type="project" value="UniProtKB-UniRule"/>
</dbReference>
<evidence type="ECO:0000256" key="1">
    <source>
        <dbReference type="RuleBase" id="RU004430"/>
    </source>
</evidence>
<reference evidence="2" key="1">
    <citation type="submission" date="2018-12" db="EMBL/GenBank/DDBJ databases">
        <authorList>
            <person name="hu s."/>
            <person name="Xu Y."/>
            <person name="Xu B."/>
            <person name="Li F."/>
        </authorList>
    </citation>
    <scope>NUCLEOTIDE SEQUENCE</scope>
</reference>
<dbReference type="Gene3D" id="1.20.120.1200">
    <property type="entry name" value="NADH-ubiquinone/plastoquinone oxidoreductase chain 6, subunit NuoJ"/>
    <property type="match status" value="1"/>
</dbReference>
<keyword evidence="1" id="KW-1278">Translocase</keyword>
<protein>
    <recommendedName>
        <fullName evidence="1">NADH-ubiquinone oxidoreductase chain 6</fullName>
        <ecNumber evidence="1">7.1.1.2</ecNumber>
    </recommendedName>
</protein>
<keyword evidence="1 2" id="KW-0496">Mitochondrion</keyword>
<proteinExistence type="inferred from homology"/>
<dbReference type="NCBIfam" id="NF005164">
    <property type="entry name" value="PRK06638.1-4"/>
    <property type="match status" value="1"/>
</dbReference>
<feature type="transmembrane region" description="Helical" evidence="1">
    <location>
        <begin position="53"/>
        <end position="77"/>
    </location>
</feature>
<feature type="transmembrane region" description="Helical" evidence="1">
    <location>
        <begin position="89"/>
        <end position="108"/>
    </location>
</feature>
<dbReference type="PANTHER" id="PTHR33269:SF17">
    <property type="entry name" value="NADH-UBIQUINONE OXIDOREDUCTASE CHAIN 6"/>
    <property type="match status" value="1"/>
</dbReference>
<reference evidence="2" key="2">
    <citation type="journal article" date="2019" name="Mitochondrial DNA Part B Resour">
        <title>The complete mitochondrial genome of a marine microalgae Cryptophyceae sp. CCMP2293.</title>
        <authorList>
            <person name="Hu S."/>
            <person name="Xu Y."/>
            <person name="Xu B."/>
            <person name="Li F."/>
        </authorList>
    </citation>
    <scope>NUCLEOTIDE SEQUENCE</scope>
</reference>
<dbReference type="EC" id="7.1.1.2" evidence="1"/>
<name>A0A6C0X6A6_9CRYP</name>
<dbReference type="EMBL" id="MK292549">
    <property type="protein sequence ID" value="QIC54963.1"/>
    <property type="molecule type" value="Genomic_DNA"/>
</dbReference>